<dbReference type="InterPro" id="IPR036638">
    <property type="entry name" value="HLH_DNA-bd_sf"/>
</dbReference>
<dbReference type="InterPro" id="IPR037208">
    <property type="entry name" value="Spo0E-like_sf"/>
</dbReference>
<gene>
    <name evidence="1" type="ORF">F7731_06695</name>
</gene>
<dbReference type="InterPro" id="IPR053028">
    <property type="entry name" value="Spo0E-like_phosphatase"/>
</dbReference>
<name>A0A6L3V7G5_9BACI</name>
<dbReference type="SUPFAM" id="SSF140500">
    <property type="entry name" value="BAS1536-like"/>
    <property type="match status" value="1"/>
</dbReference>
<dbReference type="GO" id="GO:0043937">
    <property type="term" value="P:regulation of sporulation"/>
    <property type="evidence" value="ECO:0007669"/>
    <property type="project" value="InterPro"/>
</dbReference>
<dbReference type="Proteomes" id="UP000481030">
    <property type="component" value="Unassembled WGS sequence"/>
</dbReference>
<comment type="caution">
    <text evidence="1">The sequence shown here is derived from an EMBL/GenBank/DDBJ whole genome shotgun (WGS) entry which is preliminary data.</text>
</comment>
<dbReference type="Pfam" id="PF09388">
    <property type="entry name" value="SpoOE-like"/>
    <property type="match status" value="1"/>
</dbReference>
<reference evidence="1 2" key="1">
    <citation type="journal article" date="2016" name="Antonie Van Leeuwenhoek">
        <title>Bacillus depressus sp. nov., isolated from soil of a sunflower field.</title>
        <authorList>
            <person name="Wei X."/>
            <person name="Xin D."/>
            <person name="Xin Y."/>
            <person name="Zhang H."/>
            <person name="Wang T."/>
            <person name="Zhang J."/>
        </authorList>
    </citation>
    <scope>NUCLEOTIDE SEQUENCE [LARGE SCALE GENOMIC DNA]</scope>
    <source>
        <strain evidence="1 2">BZ1</strain>
    </source>
</reference>
<dbReference type="AlphaFoldDB" id="A0A6L3V7G5"/>
<dbReference type="RefSeq" id="WP_151533988.1">
    <property type="nucleotide sequence ID" value="NZ_WBOS01000002.1"/>
</dbReference>
<evidence type="ECO:0000313" key="1">
    <source>
        <dbReference type="EMBL" id="KAB2337296.1"/>
    </source>
</evidence>
<dbReference type="OrthoDB" id="2973859at2"/>
<organism evidence="1 2">
    <name type="scientific">Cytobacillus depressus</name>
    <dbReference type="NCBI Taxonomy" id="1602942"/>
    <lineage>
        <taxon>Bacteria</taxon>
        <taxon>Bacillati</taxon>
        <taxon>Bacillota</taxon>
        <taxon>Bacilli</taxon>
        <taxon>Bacillales</taxon>
        <taxon>Bacillaceae</taxon>
        <taxon>Cytobacillus</taxon>
    </lineage>
</organism>
<proteinExistence type="predicted"/>
<keyword evidence="2" id="KW-1185">Reference proteome</keyword>
<evidence type="ECO:0000313" key="2">
    <source>
        <dbReference type="Proteomes" id="UP000481030"/>
    </source>
</evidence>
<sequence length="85" mass="10418">MGHICKKLLLQIQEKRENMINSANKYGYTSETTIRCSQELDQLIYEYQLNIHFKDKQNQETHYPFKKMFLVFPDEYNDRKYEIMT</sequence>
<protein>
    <submittedName>
        <fullName evidence="1">Aspartyl-phosphate phosphatase Spo0E family protein</fullName>
    </submittedName>
</protein>
<accession>A0A6L3V7G5</accession>
<dbReference type="GO" id="GO:0046983">
    <property type="term" value="F:protein dimerization activity"/>
    <property type="evidence" value="ECO:0007669"/>
    <property type="project" value="InterPro"/>
</dbReference>
<dbReference type="PANTHER" id="PTHR41263">
    <property type="entry name" value="ASPARTYL-PHOSPHATE PHOSPHATASE YISI"/>
    <property type="match status" value="1"/>
</dbReference>
<dbReference type="Gene3D" id="4.10.280.10">
    <property type="entry name" value="Helix-loop-helix DNA-binding domain"/>
    <property type="match status" value="1"/>
</dbReference>
<dbReference type="InterPro" id="IPR018540">
    <property type="entry name" value="Spo0E-like"/>
</dbReference>
<dbReference type="EMBL" id="WBOS01000002">
    <property type="protein sequence ID" value="KAB2337296.1"/>
    <property type="molecule type" value="Genomic_DNA"/>
</dbReference>
<dbReference type="PANTHER" id="PTHR41263:SF1">
    <property type="entry name" value="ASPARTYL-PHOSPHATE PHOSPHATASE YISI"/>
    <property type="match status" value="1"/>
</dbReference>